<accession>A0A815KJK5</accession>
<feature type="compositionally biased region" description="Polar residues" evidence="1">
    <location>
        <begin position="463"/>
        <end position="472"/>
    </location>
</feature>
<dbReference type="Proteomes" id="UP000663852">
    <property type="component" value="Unassembled WGS sequence"/>
</dbReference>
<organism evidence="5 6">
    <name type="scientific">Adineta ricciae</name>
    <name type="common">Rotifer</name>
    <dbReference type="NCBI Taxonomy" id="249248"/>
    <lineage>
        <taxon>Eukaryota</taxon>
        <taxon>Metazoa</taxon>
        <taxon>Spiralia</taxon>
        <taxon>Gnathifera</taxon>
        <taxon>Rotifera</taxon>
        <taxon>Eurotatoria</taxon>
        <taxon>Bdelloidea</taxon>
        <taxon>Adinetida</taxon>
        <taxon>Adinetidae</taxon>
        <taxon>Adineta</taxon>
    </lineage>
</organism>
<dbReference type="InterPro" id="IPR035914">
    <property type="entry name" value="Sperma_CUB_dom_sf"/>
</dbReference>
<dbReference type="SUPFAM" id="SSF49854">
    <property type="entry name" value="Spermadhesin, CUB domain"/>
    <property type="match status" value="1"/>
</dbReference>
<comment type="caution">
    <text evidence="5">The sequence shown here is derived from an EMBL/GenBank/DDBJ whole genome shotgun (WGS) entry which is preliminary data.</text>
</comment>
<evidence type="ECO:0000256" key="3">
    <source>
        <dbReference type="SAM" id="SignalP"/>
    </source>
</evidence>
<keyword evidence="2" id="KW-1133">Transmembrane helix</keyword>
<evidence type="ECO:0000256" key="2">
    <source>
        <dbReference type="SAM" id="Phobius"/>
    </source>
</evidence>
<evidence type="ECO:0008006" key="7">
    <source>
        <dbReference type="Google" id="ProtNLM"/>
    </source>
</evidence>
<feature type="chain" id="PRO_5036228019" description="CUB domain-containing protein" evidence="3">
    <location>
        <begin position="18"/>
        <end position="632"/>
    </location>
</feature>
<keyword evidence="2" id="KW-0812">Transmembrane</keyword>
<dbReference type="EMBL" id="CAJNOR010003277">
    <property type="protein sequence ID" value="CAF1397004.1"/>
    <property type="molecule type" value="Genomic_DNA"/>
</dbReference>
<feature type="region of interest" description="Disordered" evidence="1">
    <location>
        <begin position="463"/>
        <end position="493"/>
    </location>
</feature>
<evidence type="ECO:0000313" key="4">
    <source>
        <dbReference type="EMBL" id="CAF0955606.1"/>
    </source>
</evidence>
<feature type="compositionally biased region" description="Basic and acidic residues" evidence="1">
    <location>
        <begin position="558"/>
        <end position="575"/>
    </location>
</feature>
<keyword evidence="3" id="KW-0732">Signal</keyword>
<evidence type="ECO:0000256" key="1">
    <source>
        <dbReference type="SAM" id="MobiDB-lite"/>
    </source>
</evidence>
<dbReference type="AlphaFoldDB" id="A0A815KJK5"/>
<keyword evidence="2" id="KW-0472">Membrane</keyword>
<dbReference type="InterPro" id="IPR043159">
    <property type="entry name" value="Lectin_gal-bd_sf"/>
</dbReference>
<protein>
    <recommendedName>
        <fullName evidence="7">CUB domain-containing protein</fullName>
    </recommendedName>
</protein>
<evidence type="ECO:0000313" key="6">
    <source>
        <dbReference type="Proteomes" id="UP000663828"/>
    </source>
</evidence>
<evidence type="ECO:0000313" key="5">
    <source>
        <dbReference type="EMBL" id="CAF1397004.1"/>
    </source>
</evidence>
<feature type="signal peptide" evidence="3">
    <location>
        <begin position="1"/>
        <end position="17"/>
    </location>
</feature>
<proteinExistence type="predicted"/>
<feature type="compositionally biased region" description="Basic and acidic residues" evidence="1">
    <location>
        <begin position="416"/>
        <end position="429"/>
    </location>
</feature>
<feature type="region of interest" description="Disordered" evidence="1">
    <location>
        <begin position="548"/>
        <end position="575"/>
    </location>
</feature>
<dbReference type="OrthoDB" id="5970528at2759"/>
<feature type="compositionally biased region" description="Low complexity" evidence="1">
    <location>
        <begin position="473"/>
        <end position="483"/>
    </location>
</feature>
<name>A0A815KJK5_ADIRI</name>
<reference evidence="5" key="1">
    <citation type="submission" date="2021-02" db="EMBL/GenBank/DDBJ databases">
        <authorList>
            <person name="Nowell W R."/>
        </authorList>
    </citation>
    <scope>NUCLEOTIDE SEQUENCE</scope>
</reference>
<feature type="transmembrane region" description="Helical" evidence="2">
    <location>
        <begin position="379"/>
        <end position="403"/>
    </location>
</feature>
<feature type="region of interest" description="Disordered" evidence="1">
    <location>
        <begin position="416"/>
        <end position="443"/>
    </location>
</feature>
<dbReference type="Gene3D" id="2.60.120.740">
    <property type="match status" value="1"/>
</dbReference>
<gene>
    <name evidence="4" type="ORF">EDS130_LOCUS12573</name>
    <name evidence="5" type="ORF">XAT740_LOCUS33924</name>
</gene>
<keyword evidence="6" id="KW-1185">Reference proteome</keyword>
<dbReference type="EMBL" id="CAJNOJ010000048">
    <property type="protein sequence ID" value="CAF0955606.1"/>
    <property type="molecule type" value="Genomic_DNA"/>
</dbReference>
<dbReference type="Proteomes" id="UP000663828">
    <property type="component" value="Unassembled WGS sequence"/>
</dbReference>
<feature type="compositionally biased region" description="Polar residues" evidence="1">
    <location>
        <begin position="548"/>
        <end position="557"/>
    </location>
</feature>
<sequence>MLFGTIVSILFIIEISASSNTNLTPYTCIEPTDKPSSNLPSCLPGYIIHIENVMYESTTDDTCSGTARCRIENKNTLLFACNRKRTCSLNITDLRFSINSTCGSTRRVYTTYRCLPVIYDQTDFLCESSVGRRVTSGDINLSCARNYRLYIKTALAGISLRQQADQTGNRFKCNRDTPTICTTPTQNDYRYICDSQLKQGNGAECKIRYNKRPLLQDCPYGTVSNFSMVEYSCIPSDEVKDELPRFDICSAAVPERLTHDRGLLHSPNYPQTSGQHLTCKKQLYVSRQSRLRLYMLENSLEYSHELSIRLLNSIQILNVNELIDVNTSKRHDELVEFQLKTNHFDGARFLLYFQVDSYLSEYAPYSLEADGKMSLKRQWGIAIGCILGVLFVILIIATIFGFIRITKRRRRERSSKYLKSEENHHEHLNSSKTSPDSNHHHGRNLQAEQPYLISSSPAILPLTSGNVSNRPHSASSTTSSIIIHQPNDGVSDRESLIKPVNADIDNLYEEIKEQQHQTALALAIQNGAKGESSNPYLEAKTFEQKQSTLQDLRSSQPIRDHHETGPRYQHPRSDETTNVQLHEQNISSVHLDEDYITKGGEMIAYHPAQMPYAFRNNYYYSVSSHDDNDHRQ</sequence>